<feature type="transmembrane region" description="Helical" evidence="5">
    <location>
        <begin position="267"/>
        <end position="288"/>
    </location>
</feature>
<evidence type="ECO:0000313" key="7">
    <source>
        <dbReference type="EMBL" id="CAG2218482.1"/>
    </source>
</evidence>
<dbReference type="EMBL" id="CAJPWZ010001599">
    <property type="protein sequence ID" value="CAG2218482.1"/>
    <property type="molecule type" value="Genomic_DNA"/>
</dbReference>
<feature type="transmembrane region" description="Helical" evidence="5">
    <location>
        <begin position="334"/>
        <end position="354"/>
    </location>
</feature>
<feature type="transmembrane region" description="Helical" evidence="5">
    <location>
        <begin position="525"/>
        <end position="544"/>
    </location>
</feature>
<gene>
    <name evidence="7" type="ORF">MEDL_32079</name>
</gene>
<keyword evidence="4 5" id="KW-0472">Membrane</keyword>
<dbReference type="PROSITE" id="PS50994">
    <property type="entry name" value="INTEGRASE"/>
    <property type="match status" value="1"/>
</dbReference>
<protein>
    <submittedName>
        <fullName evidence="7">SLC7A9_15</fullName>
    </submittedName>
</protein>
<feature type="transmembrane region" description="Helical" evidence="5">
    <location>
        <begin position="551"/>
        <end position="571"/>
    </location>
</feature>
<dbReference type="Gene3D" id="3.30.420.10">
    <property type="entry name" value="Ribonuclease H-like superfamily/Ribonuclease H"/>
    <property type="match status" value="1"/>
</dbReference>
<comment type="subcellular location">
    <subcellularLocation>
        <location evidence="1">Membrane</location>
        <topology evidence="1">Multi-pass membrane protein</topology>
    </subcellularLocation>
</comment>
<feature type="domain" description="Integrase catalytic" evidence="6">
    <location>
        <begin position="48"/>
        <end position="163"/>
    </location>
</feature>
<dbReference type="GO" id="GO:0015179">
    <property type="term" value="F:L-amino acid transmembrane transporter activity"/>
    <property type="evidence" value="ECO:0007669"/>
    <property type="project" value="TreeGrafter"/>
</dbReference>
<proteinExistence type="predicted"/>
<dbReference type="PANTHER" id="PTHR11785">
    <property type="entry name" value="AMINO ACID TRANSPORTER"/>
    <property type="match status" value="1"/>
</dbReference>
<organism evidence="7 8">
    <name type="scientific">Mytilus edulis</name>
    <name type="common">Blue mussel</name>
    <dbReference type="NCBI Taxonomy" id="6550"/>
    <lineage>
        <taxon>Eukaryota</taxon>
        <taxon>Metazoa</taxon>
        <taxon>Spiralia</taxon>
        <taxon>Lophotrochozoa</taxon>
        <taxon>Mollusca</taxon>
        <taxon>Bivalvia</taxon>
        <taxon>Autobranchia</taxon>
        <taxon>Pteriomorphia</taxon>
        <taxon>Mytilida</taxon>
        <taxon>Mytiloidea</taxon>
        <taxon>Mytilidae</taxon>
        <taxon>Mytilinae</taxon>
        <taxon>Mytilus</taxon>
    </lineage>
</organism>
<keyword evidence="2 5" id="KW-0812">Transmembrane</keyword>
<dbReference type="Proteomes" id="UP000683360">
    <property type="component" value="Unassembled WGS sequence"/>
</dbReference>
<dbReference type="InterPro" id="IPR012337">
    <property type="entry name" value="RNaseH-like_sf"/>
</dbReference>
<feature type="transmembrane region" description="Helical" evidence="5">
    <location>
        <begin position="366"/>
        <end position="390"/>
    </location>
</feature>
<dbReference type="SUPFAM" id="SSF53098">
    <property type="entry name" value="Ribonuclease H-like"/>
    <property type="match status" value="1"/>
</dbReference>
<feature type="transmembrane region" description="Helical" evidence="5">
    <location>
        <begin position="464"/>
        <end position="482"/>
    </location>
</feature>
<sequence>MSRKNSSANNSLFSKERIEILIRSVKQAKDATKHTGKERTLLKQYEILTAGTLEKLIKRKTSDGAPKILQSDNGREFTANIITELTKSLWPDLKIVHGRPRYPQSQGSVERANADVKEMLATWLSENNSTQWSEGLRFIQFQKNRSYHRVIGQYPYKALFGSEPKVGLSSSSVPRDLLPDIQTEEDLEAIYEATALVYAELGTLIPLSGSDFSYMLKAYGSFPAFMYTWTQLFIFPGAQVIKGLTVAQYLGKAVFDDCGPTDATLKLIAAVVILTSGITNCISVRLAASVQIIFTILKLIGLATIIGGGILMLSRGTVGSLPTGFEGSVDNPTSIATAIYSGLWAFGGWDQLNFVTEELKNPRRNLPLCIITSVLLVLVVYLMVNVSYFTVLTKEEFVSSWAVAATWAEYVLPGAVVIIPITVACSVYGSMNGSGLIVGRILFATARVQLFPECLSYLNVNTNIPVPSTILISIFAFALILPSDIKSLLNMLGFLRWFFYGLGMIAHIVLRYRMKDVDRPLKVPIVVSVVVLAFSIYLVVAPFLEPVKIEFWYAVGFLVLGAILYVPFAFFKLGLPGMGRLCYVCK</sequence>
<dbReference type="InterPro" id="IPR002293">
    <property type="entry name" value="AA/rel_permease1"/>
</dbReference>
<dbReference type="InterPro" id="IPR001584">
    <property type="entry name" value="Integrase_cat-core"/>
</dbReference>
<evidence type="ECO:0000256" key="5">
    <source>
        <dbReference type="SAM" id="Phobius"/>
    </source>
</evidence>
<name>A0A8S3SKK2_MYTED</name>
<dbReference type="InterPro" id="IPR036397">
    <property type="entry name" value="RNaseH_sf"/>
</dbReference>
<evidence type="ECO:0000256" key="4">
    <source>
        <dbReference type="ARBA" id="ARBA00023136"/>
    </source>
</evidence>
<dbReference type="Gene3D" id="1.20.1740.10">
    <property type="entry name" value="Amino acid/polyamine transporter I"/>
    <property type="match status" value="1"/>
</dbReference>
<dbReference type="OrthoDB" id="6108999at2759"/>
<dbReference type="GO" id="GO:0016020">
    <property type="term" value="C:membrane"/>
    <property type="evidence" value="ECO:0007669"/>
    <property type="project" value="UniProtKB-SubCell"/>
</dbReference>
<reference evidence="7" key="1">
    <citation type="submission" date="2021-03" db="EMBL/GenBank/DDBJ databases">
        <authorList>
            <person name="Bekaert M."/>
        </authorList>
    </citation>
    <scope>NUCLEOTIDE SEQUENCE</scope>
</reference>
<evidence type="ECO:0000313" key="8">
    <source>
        <dbReference type="Proteomes" id="UP000683360"/>
    </source>
</evidence>
<evidence type="ECO:0000256" key="2">
    <source>
        <dbReference type="ARBA" id="ARBA00022692"/>
    </source>
</evidence>
<dbReference type="GO" id="GO:0015074">
    <property type="term" value="P:DNA integration"/>
    <property type="evidence" value="ECO:0007669"/>
    <property type="project" value="InterPro"/>
</dbReference>
<evidence type="ECO:0000259" key="6">
    <source>
        <dbReference type="PROSITE" id="PS50994"/>
    </source>
</evidence>
<feature type="transmembrane region" description="Helical" evidence="5">
    <location>
        <begin position="295"/>
        <end position="314"/>
    </location>
</feature>
<evidence type="ECO:0000256" key="1">
    <source>
        <dbReference type="ARBA" id="ARBA00004141"/>
    </source>
</evidence>
<dbReference type="AlphaFoldDB" id="A0A8S3SKK2"/>
<evidence type="ECO:0000256" key="3">
    <source>
        <dbReference type="ARBA" id="ARBA00022989"/>
    </source>
</evidence>
<keyword evidence="8" id="KW-1185">Reference proteome</keyword>
<comment type="caution">
    <text evidence="7">The sequence shown here is derived from an EMBL/GenBank/DDBJ whole genome shotgun (WGS) entry which is preliminary data.</text>
</comment>
<dbReference type="InterPro" id="IPR050598">
    <property type="entry name" value="AminoAcid_Transporter"/>
</dbReference>
<dbReference type="GO" id="GO:0003676">
    <property type="term" value="F:nucleic acid binding"/>
    <property type="evidence" value="ECO:0007669"/>
    <property type="project" value="InterPro"/>
</dbReference>
<feature type="transmembrane region" description="Helical" evidence="5">
    <location>
        <begin position="494"/>
        <end position="513"/>
    </location>
</feature>
<dbReference type="PANTHER" id="PTHR11785:SF348">
    <property type="entry name" value="ASC-TYPE AMINO ACID TRANSPORTER 2"/>
    <property type="match status" value="1"/>
</dbReference>
<dbReference type="Pfam" id="PF13520">
    <property type="entry name" value="AA_permease_2"/>
    <property type="match status" value="1"/>
</dbReference>
<accession>A0A8S3SKK2</accession>
<keyword evidence="3 5" id="KW-1133">Transmembrane helix</keyword>
<feature type="transmembrane region" description="Helical" evidence="5">
    <location>
        <begin position="410"/>
        <end position="429"/>
    </location>
</feature>